<keyword evidence="3 5" id="KW-1133">Transmembrane helix</keyword>
<organism evidence="6 7">
    <name type="scientific">Helicobacter cetorum (strain ATCC BAA-429 / MIT 00-7128)</name>
    <dbReference type="NCBI Taxonomy" id="182217"/>
    <lineage>
        <taxon>Bacteria</taxon>
        <taxon>Pseudomonadati</taxon>
        <taxon>Campylobacterota</taxon>
        <taxon>Epsilonproteobacteria</taxon>
        <taxon>Campylobacterales</taxon>
        <taxon>Helicobacteraceae</taxon>
        <taxon>Helicobacter</taxon>
    </lineage>
</organism>
<dbReference type="Proteomes" id="UP000005010">
    <property type="component" value="Chromosome"/>
</dbReference>
<gene>
    <name evidence="6" type="ordered locus">HCW_04275</name>
</gene>
<feature type="transmembrane region" description="Helical" evidence="5">
    <location>
        <begin position="177"/>
        <end position="203"/>
    </location>
</feature>
<evidence type="ECO:0000256" key="2">
    <source>
        <dbReference type="ARBA" id="ARBA00022692"/>
    </source>
</evidence>
<feature type="transmembrane region" description="Helical" evidence="5">
    <location>
        <begin position="76"/>
        <end position="93"/>
    </location>
</feature>
<reference evidence="7" key="1">
    <citation type="submission" date="2012-04" db="EMBL/GenBank/DDBJ databases">
        <title>Complete genome sequence of Helicobacter cetorum strain MIT 00-7128.</title>
        <authorList>
            <person name="Kersulyte D."/>
            <person name="Berg D.E."/>
        </authorList>
    </citation>
    <scope>NUCLEOTIDE SEQUENCE [LARGE SCALE GENOMIC DNA]</scope>
    <source>
        <strain evidence="7">MIT 00-7128</strain>
    </source>
</reference>
<proteinExistence type="predicted"/>
<name>I0EMF5_HELC0</name>
<dbReference type="InterPro" id="IPR007688">
    <property type="entry name" value="Conjugal_tfr_TrbL/VirB6"/>
</dbReference>
<evidence type="ECO:0000313" key="7">
    <source>
        <dbReference type="Proteomes" id="UP000005010"/>
    </source>
</evidence>
<accession>I0EMF5</accession>
<keyword evidence="7" id="KW-1185">Reference proteome</keyword>
<dbReference type="KEGG" id="hce:HCW_04275"/>
<feature type="transmembrane region" description="Helical" evidence="5">
    <location>
        <begin position="279"/>
        <end position="300"/>
    </location>
</feature>
<dbReference type="EMBL" id="CP003479">
    <property type="protein sequence ID" value="AFI04124.1"/>
    <property type="molecule type" value="Genomic_DNA"/>
</dbReference>
<dbReference type="GO" id="GO:0030255">
    <property type="term" value="P:protein secretion by the type IV secretion system"/>
    <property type="evidence" value="ECO:0007669"/>
    <property type="project" value="InterPro"/>
</dbReference>
<feature type="transmembrane region" description="Helical" evidence="5">
    <location>
        <begin position="209"/>
        <end position="226"/>
    </location>
</feature>
<dbReference type="Pfam" id="PF04610">
    <property type="entry name" value="TrbL"/>
    <property type="match status" value="1"/>
</dbReference>
<comment type="subcellular location">
    <subcellularLocation>
        <location evidence="1">Membrane</location>
        <topology evidence="1">Multi-pass membrane protein</topology>
    </subcellularLocation>
</comment>
<protein>
    <recommendedName>
        <fullName evidence="8">VirB6 type IV secretion protein</fullName>
    </recommendedName>
</protein>
<evidence type="ECO:0008006" key="8">
    <source>
        <dbReference type="Google" id="ProtNLM"/>
    </source>
</evidence>
<dbReference type="STRING" id="182217.HCW_04275"/>
<dbReference type="RefSeq" id="WP_014660994.1">
    <property type="nucleotide sequence ID" value="NC_017737.1"/>
</dbReference>
<dbReference type="HOGENOM" id="CLU_057673_0_0_7"/>
<evidence type="ECO:0000256" key="1">
    <source>
        <dbReference type="ARBA" id="ARBA00004141"/>
    </source>
</evidence>
<dbReference type="AlphaFoldDB" id="I0EMF5"/>
<evidence type="ECO:0000256" key="3">
    <source>
        <dbReference type="ARBA" id="ARBA00022989"/>
    </source>
</evidence>
<evidence type="ECO:0000256" key="5">
    <source>
        <dbReference type="SAM" id="Phobius"/>
    </source>
</evidence>
<feature type="transmembrane region" description="Helical" evidence="5">
    <location>
        <begin position="238"/>
        <end position="259"/>
    </location>
</feature>
<evidence type="ECO:0000313" key="6">
    <source>
        <dbReference type="EMBL" id="AFI04124.1"/>
    </source>
</evidence>
<dbReference type="GO" id="GO:0016020">
    <property type="term" value="C:membrane"/>
    <property type="evidence" value="ECO:0007669"/>
    <property type="project" value="UniProtKB-SubCell"/>
</dbReference>
<sequence>MDSSNPLGVQSTPLANDVNWYKAFIGEVETFFNTLLETFSKELGGMVHTAMNSLFAFLIVLYIVNRVKNQDLVERKHLVMIAVFLGYLIFYNWSIRNPTQSQQEFFTLIETPANMVSSIVQKADRKINGYIGNINSSLKNRSFIVERNIQKTWESFSQIVDKMWDIKIGINNILKPLICFLFIGSYLIANVALFVFIMLYIVISFLEYTIYKLFYVLFIPLVFFQQTRGFAWTYVKKLVSLTFYMPLIMVVSSFNMVGIDYALGNLDLTAFVNNNHANIASILMHCVFAIILTIILILLAKKIPDVINAIFGTQGTIADAGNMISNIVQTGGMVGAAVAGMAKRGYVNASGGQGGAMGVAKGVVGAVGNSALGVATGGVSHLAQEGISKASNMLKPKISVERFSAPHRDWE</sequence>
<dbReference type="PATRIC" id="fig|182217.3.peg.912"/>
<feature type="transmembrane region" description="Helical" evidence="5">
    <location>
        <begin position="43"/>
        <end position="64"/>
    </location>
</feature>
<keyword evidence="2 5" id="KW-0812">Transmembrane</keyword>
<keyword evidence="4 5" id="KW-0472">Membrane</keyword>
<evidence type="ECO:0000256" key="4">
    <source>
        <dbReference type="ARBA" id="ARBA00023136"/>
    </source>
</evidence>